<evidence type="ECO:0000313" key="2">
    <source>
        <dbReference type="EnsemblPlants" id="KQJ94482"/>
    </source>
</evidence>
<dbReference type="InParanoid" id="I1HZP7"/>
<dbReference type="AlphaFoldDB" id="I1HZP7"/>
<organism evidence="1">
    <name type="scientific">Brachypodium distachyon</name>
    <name type="common">Purple false brome</name>
    <name type="synonym">Trachynia distachya</name>
    <dbReference type="NCBI Taxonomy" id="15368"/>
    <lineage>
        <taxon>Eukaryota</taxon>
        <taxon>Viridiplantae</taxon>
        <taxon>Streptophyta</taxon>
        <taxon>Embryophyta</taxon>
        <taxon>Tracheophyta</taxon>
        <taxon>Spermatophyta</taxon>
        <taxon>Magnoliopsida</taxon>
        <taxon>Liliopsida</taxon>
        <taxon>Poales</taxon>
        <taxon>Poaceae</taxon>
        <taxon>BOP clade</taxon>
        <taxon>Pooideae</taxon>
        <taxon>Stipodae</taxon>
        <taxon>Brachypodieae</taxon>
        <taxon>Brachypodium</taxon>
    </lineage>
</organism>
<sequence length="87" mass="9542">MIFQHRAVSVKLLKNILLVMKAGGILLKTSSSGENSLWEETWIQVNKIAPLLQAEVFPDIEGDDAAQGAQNRLDIPPVSEGRMVSVK</sequence>
<reference evidence="1 2" key="1">
    <citation type="journal article" date="2010" name="Nature">
        <title>Genome sequencing and analysis of the model grass Brachypodium distachyon.</title>
        <authorList>
            <consortium name="International Brachypodium Initiative"/>
        </authorList>
    </citation>
    <scope>NUCLEOTIDE SEQUENCE [LARGE SCALE GENOMIC DNA]</scope>
    <source>
        <strain evidence="1 2">Bd21</strain>
    </source>
</reference>
<dbReference type="HOGENOM" id="CLU_2486431_0_0_1"/>
<evidence type="ECO:0000313" key="1">
    <source>
        <dbReference type="EMBL" id="KQJ94482.1"/>
    </source>
</evidence>
<reference evidence="2" key="3">
    <citation type="submission" date="2018-08" db="UniProtKB">
        <authorList>
            <consortium name="EnsemblPlants"/>
        </authorList>
    </citation>
    <scope>IDENTIFICATION</scope>
    <source>
        <strain evidence="2">cv. Bd21</strain>
    </source>
</reference>
<dbReference type="Proteomes" id="UP000008810">
    <property type="component" value="Chromosome 3"/>
</dbReference>
<proteinExistence type="predicted"/>
<accession>I1HZP7</accession>
<dbReference type="STRING" id="15368.I1HZP7"/>
<protein>
    <submittedName>
        <fullName evidence="1 2">Uncharacterized protein</fullName>
    </submittedName>
</protein>
<gene>
    <name evidence="1" type="ORF">BRADI_3g10777v3</name>
</gene>
<dbReference type="Gramene" id="KQJ94482">
    <property type="protein sequence ID" value="KQJ94482"/>
    <property type="gene ID" value="BRADI_3g10777v3"/>
</dbReference>
<dbReference type="EMBL" id="CM000882">
    <property type="protein sequence ID" value="KQJ94482.1"/>
    <property type="molecule type" value="Genomic_DNA"/>
</dbReference>
<name>I1HZP7_BRADI</name>
<dbReference type="EnsemblPlants" id="KQJ94482">
    <property type="protein sequence ID" value="KQJ94482"/>
    <property type="gene ID" value="BRADI_3g10777v3"/>
</dbReference>
<dbReference type="eggNOG" id="KOG0928">
    <property type="taxonomic scope" value="Eukaryota"/>
</dbReference>
<reference evidence="1" key="2">
    <citation type="submission" date="2017-06" db="EMBL/GenBank/DDBJ databases">
        <title>WGS assembly of Brachypodium distachyon.</title>
        <authorList>
            <consortium name="The International Brachypodium Initiative"/>
            <person name="Lucas S."/>
            <person name="Harmon-Smith M."/>
            <person name="Lail K."/>
            <person name="Tice H."/>
            <person name="Grimwood J."/>
            <person name="Bruce D."/>
            <person name="Barry K."/>
            <person name="Shu S."/>
            <person name="Lindquist E."/>
            <person name="Wang M."/>
            <person name="Pitluck S."/>
            <person name="Vogel J.P."/>
            <person name="Garvin D.F."/>
            <person name="Mockler T.C."/>
            <person name="Schmutz J."/>
            <person name="Rokhsar D."/>
            <person name="Bevan M.W."/>
        </authorList>
    </citation>
    <scope>NUCLEOTIDE SEQUENCE</scope>
    <source>
        <strain evidence="1">Bd21</strain>
    </source>
</reference>
<evidence type="ECO:0000313" key="3">
    <source>
        <dbReference type="Proteomes" id="UP000008810"/>
    </source>
</evidence>
<keyword evidence="3" id="KW-1185">Reference proteome</keyword>